<feature type="compositionally biased region" description="Polar residues" evidence="1">
    <location>
        <begin position="7"/>
        <end position="20"/>
    </location>
</feature>
<dbReference type="Proteomes" id="UP000315647">
    <property type="component" value="Chromosome"/>
</dbReference>
<dbReference type="EMBL" id="CP037421">
    <property type="protein sequence ID" value="QDT30692.1"/>
    <property type="molecule type" value="Genomic_DNA"/>
</dbReference>
<protein>
    <submittedName>
        <fullName evidence="2">Uncharacterized protein</fullName>
    </submittedName>
</protein>
<keyword evidence="3" id="KW-1185">Reference proteome</keyword>
<feature type="region of interest" description="Disordered" evidence="1">
    <location>
        <begin position="1"/>
        <end position="20"/>
    </location>
</feature>
<name>A0A517QGD6_9PLAN</name>
<evidence type="ECO:0000313" key="2">
    <source>
        <dbReference type="EMBL" id="QDT30692.1"/>
    </source>
</evidence>
<sequence length="76" mass="8743">MTAVELRQTQNGKHKPPSTTLKGVSTTFQTCLFSPLKLYPPFQNPPFHSQISARTLIYSHKTLYYILIAFNIDMRN</sequence>
<reference evidence="2 3" key="1">
    <citation type="submission" date="2019-03" db="EMBL/GenBank/DDBJ databases">
        <title>Deep-cultivation of Planctomycetes and their phenomic and genomic characterization uncovers novel biology.</title>
        <authorList>
            <person name="Wiegand S."/>
            <person name="Jogler M."/>
            <person name="Boedeker C."/>
            <person name="Pinto D."/>
            <person name="Vollmers J."/>
            <person name="Rivas-Marin E."/>
            <person name="Kohn T."/>
            <person name="Peeters S.H."/>
            <person name="Heuer A."/>
            <person name="Rast P."/>
            <person name="Oberbeckmann S."/>
            <person name="Bunk B."/>
            <person name="Jeske O."/>
            <person name="Meyerdierks A."/>
            <person name="Storesund J.E."/>
            <person name="Kallscheuer N."/>
            <person name="Luecker S."/>
            <person name="Lage O.M."/>
            <person name="Pohl T."/>
            <person name="Merkel B.J."/>
            <person name="Hornburger P."/>
            <person name="Mueller R.-W."/>
            <person name="Bruemmer F."/>
            <person name="Labrenz M."/>
            <person name="Spormann A.M."/>
            <person name="Op den Camp H."/>
            <person name="Overmann J."/>
            <person name="Amann R."/>
            <person name="Jetten M.S.M."/>
            <person name="Mascher T."/>
            <person name="Medema M.H."/>
            <person name="Devos D.P."/>
            <person name="Kaster A.-K."/>
            <person name="Ovreas L."/>
            <person name="Rohde M."/>
            <person name="Galperin M.Y."/>
            <person name="Jogler C."/>
        </authorList>
    </citation>
    <scope>NUCLEOTIDE SEQUENCE [LARGE SCALE GENOMIC DNA]</scope>
    <source>
        <strain evidence="2 3">Enr10</strain>
    </source>
</reference>
<gene>
    <name evidence="2" type="ORF">Enr10x_60600</name>
</gene>
<organism evidence="2 3">
    <name type="scientific">Gimesia panareensis</name>
    <dbReference type="NCBI Taxonomy" id="2527978"/>
    <lineage>
        <taxon>Bacteria</taxon>
        <taxon>Pseudomonadati</taxon>
        <taxon>Planctomycetota</taxon>
        <taxon>Planctomycetia</taxon>
        <taxon>Planctomycetales</taxon>
        <taxon>Planctomycetaceae</taxon>
        <taxon>Gimesia</taxon>
    </lineage>
</organism>
<proteinExistence type="predicted"/>
<evidence type="ECO:0000313" key="3">
    <source>
        <dbReference type="Proteomes" id="UP000315647"/>
    </source>
</evidence>
<dbReference type="AlphaFoldDB" id="A0A517QGD6"/>
<accession>A0A517QGD6</accession>
<evidence type="ECO:0000256" key="1">
    <source>
        <dbReference type="SAM" id="MobiDB-lite"/>
    </source>
</evidence>